<keyword evidence="1" id="KW-0732">Signal</keyword>
<gene>
    <name evidence="2" type="ORF">PEVE_00032371</name>
</gene>
<dbReference type="Proteomes" id="UP001159427">
    <property type="component" value="Unassembled WGS sequence"/>
</dbReference>
<reference evidence="2 3" key="1">
    <citation type="submission" date="2022-05" db="EMBL/GenBank/DDBJ databases">
        <authorList>
            <consortium name="Genoscope - CEA"/>
            <person name="William W."/>
        </authorList>
    </citation>
    <scope>NUCLEOTIDE SEQUENCE [LARGE SCALE GENOMIC DNA]</scope>
</reference>
<evidence type="ECO:0000313" key="2">
    <source>
        <dbReference type="EMBL" id="CAH3027764.1"/>
    </source>
</evidence>
<dbReference type="EMBL" id="CALNXI010000471">
    <property type="protein sequence ID" value="CAH3027764.1"/>
    <property type="molecule type" value="Genomic_DNA"/>
</dbReference>
<evidence type="ECO:0008006" key="4">
    <source>
        <dbReference type="Google" id="ProtNLM"/>
    </source>
</evidence>
<keyword evidence="3" id="KW-1185">Reference proteome</keyword>
<protein>
    <recommendedName>
        <fullName evidence="4">Secreted protein</fullName>
    </recommendedName>
</protein>
<comment type="caution">
    <text evidence="2">The sequence shown here is derived from an EMBL/GenBank/DDBJ whole genome shotgun (WGS) entry which is preliminary data.</text>
</comment>
<name>A0ABN8MGQ3_9CNID</name>
<sequence>MCAIIVFAVFGFAISSAVGEPIRLDLLRRSGTDYQDMADCLGEGYVAGADEVANDPPGTDAERANKDGDMCVTVREQKQKGQRKFVLLLGKFHDCLVRKIENGPGTVPKILYLSTAYEYQHLYIAHKVGLCTNVPISPLKTIAEDSAGQPEDCVANRMGFCFSDMETSFENQHNTVSPSFNYIECYEASDPHPACDPPSQMLNDFIWNGRFIMKKEWDRIRK</sequence>
<evidence type="ECO:0000256" key="1">
    <source>
        <dbReference type="SAM" id="SignalP"/>
    </source>
</evidence>
<organism evidence="2 3">
    <name type="scientific">Porites evermanni</name>
    <dbReference type="NCBI Taxonomy" id="104178"/>
    <lineage>
        <taxon>Eukaryota</taxon>
        <taxon>Metazoa</taxon>
        <taxon>Cnidaria</taxon>
        <taxon>Anthozoa</taxon>
        <taxon>Hexacorallia</taxon>
        <taxon>Scleractinia</taxon>
        <taxon>Fungiina</taxon>
        <taxon>Poritidae</taxon>
        <taxon>Porites</taxon>
    </lineage>
</organism>
<proteinExistence type="predicted"/>
<feature type="signal peptide" evidence="1">
    <location>
        <begin position="1"/>
        <end position="19"/>
    </location>
</feature>
<evidence type="ECO:0000313" key="3">
    <source>
        <dbReference type="Proteomes" id="UP001159427"/>
    </source>
</evidence>
<feature type="chain" id="PRO_5046848300" description="Secreted protein" evidence="1">
    <location>
        <begin position="20"/>
        <end position="222"/>
    </location>
</feature>
<accession>A0ABN8MGQ3</accession>